<evidence type="ECO:0000313" key="2">
    <source>
        <dbReference type="Proteomes" id="UP001596415"/>
    </source>
</evidence>
<dbReference type="Proteomes" id="UP001596415">
    <property type="component" value="Unassembled WGS sequence"/>
</dbReference>
<gene>
    <name evidence="1" type="ORF">ACFQO1_07450</name>
</gene>
<proteinExistence type="predicted"/>
<dbReference type="RefSeq" id="WP_380217364.1">
    <property type="nucleotide sequence ID" value="NZ_JBHTBN010000003.1"/>
</dbReference>
<name>A0ABW2MUE0_9FLAO</name>
<dbReference type="InterPro" id="IPR029058">
    <property type="entry name" value="AB_hydrolase_fold"/>
</dbReference>
<dbReference type="SUPFAM" id="SSF53474">
    <property type="entry name" value="alpha/beta-Hydrolases"/>
    <property type="match status" value="1"/>
</dbReference>
<dbReference type="Gene3D" id="3.40.50.1820">
    <property type="entry name" value="alpha/beta hydrolase"/>
    <property type="match status" value="1"/>
</dbReference>
<keyword evidence="2" id="KW-1185">Reference proteome</keyword>
<organism evidence="1 2">
    <name type="scientific">Jejudonia soesokkakensis</name>
    <dbReference type="NCBI Taxonomy" id="1323432"/>
    <lineage>
        <taxon>Bacteria</taxon>
        <taxon>Pseudomonadati</taxon>
        <taxon>Bacteroidota</taxon>
        <taxon>Flavobacteriia</taxon>
        <taxon>Flavobacteriales</taxon>
        <taxon>Flavobacteriaceae</taxon>
        <taxon>Jejudonia</taxon>
    </lineage>
</organism>
<comment type="caution">
    <text evidence="1">The sequence shown here is derived from an EMBL/GenBank/DDBJ whole genome shotgun (WGS) entry which is preliminary data.</text>
</comment>
<evidence type="ECO:0000313" key="1">
    <source>
        <dbReference type="EMBL" id="MFC7357518.1"/>
    </source>
</evidence>
<sequence>MEEKIILYRSFTRFAVALGVLNGMSLKESKQAVKDAFEHHPYAEPIFDFIDIIAIEEQEDIDFLFNEVIRVCDELGPSRDYLTLQVILEAIALTVVDAKKLEENTAALEIVEQFKVAVSEINTKIPKPPLFNMLLETRSILEWTSIYALFPFIPKRIKGEGRPVLLIPPYLGDDFSTSFVRKYLDSLGFVTYKWEMGFNMVKSHYIPRLEEKLDDIYEEHKQKVSIVGWSGGGIFAKIMANRHPNQVEQILTIASPVWGVMDMKTPVYGILEFFRGSSLKERNKRFLEELEPIPDVPVTCIYTKTDGLVPWKHCMEAESYRKDIKNIEVYGSHSGLGANASVLLIVANSLSANLHGRKIEDVTTFIEKILYPFYWNRKRKAFKLKRKLEKATAS</sequence>
<reference evidence="2" key="1">
    <citation type="journal article" date="2019" name="Int. J. Syst. Evol. Microbiol.">
        <title>The Global Catalogue of Microorganisms (GCM) 10K type strain sequencing project: providing services to taxonomists for standard genome sequencing and annotation.</title>
        <authorList>
            <consortium name="The Broad Institute Genomics Platform"/>
            <consortium name="The Broad Institute Genome Sequencing Center for Infectious Disease"/>
            <person name="Wu L."/>
            <person name="Ma J."/>
        </authorList>
    </citation>
    <scope>NUCLEOTIDE SEQUENCE [LARGE SCALE GENOMIC DNA]</scope>
    <source>
        <strain evidence="2">CGMCC 1.16306</strain>
    </source>
</reference>
<accession>A0ABW2MUE0</accession>
<keyword evidence="1" id="KW-0378">Hydrolase</keyword>
<protein>
    <submittedName>
        <fullName evidence="1">Alpha/beta hydrolase</fullName>
    </submittedName>
</protein>
<dbReference type="GO" id="GO:0016787">
    <property type="term" value="F:hydrolase activity"/>
    <property type="evidence" value="ECO:0007669"/>
    <property type="project" value="UniProtKB-KW"/>
</dbReference>
<dbReference type="EMBL" id="JBHTBN010000003">
    <property type="protein sequence ID" value="MFC7357518.1"/>
    <property type="molecule type" value="Genomic_DNA"/>
</dbReference>